<evidence type="ECO:0000313" key="2">
    <source>
        <dbReference type="EMBL" id="RXZ57887.1"/>
    </source>
</evidence>
<proteinExistence type="predicted"/>
<keyword evidence="1" id="KW-0812">Transmembrane</keyword>
<evidence type="ECO:0000313" key="3">
    <source>
        <dbReference type="Proteomes" id="UP000291269"/>
    </source>
</evidence>
<dbReference type="RefSeq" id="WP_129227269.1">
    <property type="nucleotide sequence ID" value="NZ_SDOZ01000005.1"/>
</dbReference>
<gene>
    <name evidence="2" type="ORF">ESZ91_11070</name>
</gene>
<comment type="caution">
    <text evidence="2">The sequence shown here is derived from an EMBL/GenBank/DDBJ whole genome shotgun (WGS) entry which is preliminary data.</text>
</comment>
<feature type="transmembrane region" description="Helical" evidence="1">
    <location>
        <begin position="126"/>
        <end position="146"/>
    </location>
</feature>
<dbReference type="OrthoDB" id="9815422at2"/>
<keyword evidence="1" id="KW-1133">Transmembrane helix</keyword>
<dbReference type="Pfam" id="PF12822">
    <property type="entry name" value="ECF_trnsprt"/>
    <property type="match status" value="1"/>
</dbReference>
<dbReference type="AlphaFoldDB" id="A0A4Q2K929"/>
<keyword evidence="1" id="KW-0472">Membrane</keyword>
<dbReference type="EMBL" id="SDOZ01000005">
    <property type="protein sequence ID" value="RXZ57887.1"/>
    <property type="molecule type" value="Genomic_DNA"/>
</dbReference>
<dbReference type="Proteomes" id="UP000291269">
    <property type="component" value="Unassembled WGS sequence"/>
</dbReference>
<evidence type="ECO:0000256" key="1">
    <source>
        <dbReference type="SAM" id="Phobius"/>
    </source>
</evidence>
<keyword evidence="3" id="KW-1185">Reference proteome</keyword>
<sequence length="194" mass="20682">MIESILVKKNVSLKAKITIKSLISAGVVAFAVLLPQLVHIWAGSAGGVQWLPMYLPVLLGACLLGVWWGLGVGIVSPVVSFLITFAMGNPMPAAARLPFMIAELAMIAAIAGLFSRKISQNGWMAFPAVLLAFVGGRIFFLLLAAIFQNIAPFTAAAVWSQITTGLLGLVVQAVLVPFLILGIRYLADRDKNHD</sequence>
<dbReference type="Gene3D" id="1.10.1760.20">
    <property type="match status" value="1"/>
</dbReference>
<dbReference type="InterPro" id="IPR024529">
    <property type="entry name" value="ECF_trnsprt_substrate-spec"/>
</dbReference>
<dbReference type="GO" id="GO:0022857">
    <property type="term" value="F:transmembrane transporter activity"/>
    <property type="evidence" value="ECO:0007669"/>
    <property type="project" value="InterPro"/>
</dbReference>
<evidence type="ECO:0008006" key="4">
    <source>
        <dbReference type="Google" id="ProtNLM"/>
    </source>
</evidence>
<accession>A0A4Q2K929</accession>
<reference evidence="2 3" key="1">
    <citation type="journal article" date="2019" name="Gut">
        <title>Antibiotics-induced monodominance of a novel gut bacterial order.</title>
        <authorList>
            <person name="Hildebrand F."/>
            <person name="Moitinho-Silva L."/>
            <person name="Blasche S."/>
            <person name="Jahn M.T."/>
            <person name="Gossmann T.I."/>
            <person name="Heuerta-Cepas J."/>
            <person name="Hercog R."/>
            <person name="Luetge M."/>
            <person name="Bahram M."/>
            <person name="Pryszlak A."/>
            <person name="Alves R.J."/>
            <person name="Waszak S.M."/>
            <person name="Zhu A."/>
            <person name="Ye L."/>
            <person name="Costea P.I."/>
            <person name="Aalvink S."/>
            <person name="Belzer C."/>
            <person name="Forslund S.K."/>
            <person name="Sunagawa S."/>
            <person name="Hentschel U."/>
            <person name="Merten C."/>
            <person name="Patil K.R."/>
            <person name="Benes V."/>
            <person name="Bork P."/>
        </authorList>
    </citation>
    <scope>NUCLEOTIDE SEQUENCE [LARGE SCALE GENOMIC DNA]</scope>
    <source>
        <strain evidence="2 3">HDS1380</strain>
    </source>
</reference>
<name>A0A4Q2K929_9FIRM</name>
<feature type="transmembrane region" description="Helical" evidence="1">
    <location>
        <begin position="166"/>
        <end position="187"/>
    </location>
</feature>
<feature type="transmembrane region" description="Helical" evidence="1">
    <location>
        <begin position="54"/>
        <end position="85"/>
    </location>
</feature>
<feature type="transmembrane region" description="Helical" evidence="1">
    <location>
        <begin position="21"/>
        <end position="42"/>
    </location>
</feature>
<protein>
    <recommendedName>
        <fullName evidence="4">ECF transporter S component</fullName>
    </recommendedName>
</protein>
<feature type="transmembrane region" description="Helical" evidence="1">
    <location>
        <begin position="97"/>
        <end position="114"/>
    </location>
</feature>
<organism evidence="2 3">
    <name type="scientific">Candidatus Borkfalkia ceftriaxoniphila</name>
    <dbReference type="NCBI Taxonomy" id="2508949"/>
    <lineage>
        <taxon>Bacteria</taxon>
        <taxon>Bacillati</taxon>
        <taxon>Bacillota</taxon>
        <taxon>Clostridia</taxon>
        <taxon>Christensenellales</taxon>
        <taxon>Christensenellaceae</taxon>
        <taxon>Candidatus Borkfalkia</taxon>
    </lineage>
</organism>